<dbReference type="SUPFAM" id="SSF49503">
    <property type="entry name" value="Cupredoxins"/>
    <property type="match status" value="3"/>
</dbReference>
<gene>
    <name evidence="9" type="ORF">ACFPC0_37590</name>
</gene>
<evidence type="ECO:0000313" key="10">
    <source>
        <dbReference type="Proteomes" id="UP001595824"/>
    </source>
</evidence>
<dbReference type="Pfam" id="PF07732">
    <property type="entry name" value="Cu-oxidase_3"/>
    <property type="match status" value="1"/>
</dbReference>
<dbReference type="PROSITE" id="PS00079">
    <property type="entry name" value="MULTICOPPER_OXIDASE1"/>
    <property type="match status" value="1"/>
</dbReference>
<dbReference type="Gene3D" id="2.60.40.420">
    <property type="entry name" value="Cupredoxins - blue copper proteins"/>
    <property type="match status" value="3"/>
</dbReference>
<comment type="caution">
    <text evidence="9">The sequence shown here is derived from an EMBL/GenBank/DDBJ whole genome shotgun (WGS) entry which is preliminary data.</text>
</comment>
<dbReference type="InterPro" id="IPR002355">
    <property type="entry name" value="Cu_oxidase_Cu_BS"/>
</dbReference>
<evidence type="ECO:0000256" key="4">
    <source>
        <dbReference type="SAM" id="MobiDB-lite"/>
    </source>
</evidence>
<dbReference type="InterPro" id="IPR034279">
    <property type="entry name" value="CuRO_3_CopA"/>
</dbReference>
<dbReference type="Proteomes" id="UP001595824">
    <property type="component" value="Unassembled WGS sequence"/>
</dbReference>
<keyword evidence="2" id="KW-0560">Oxidoreductase</keyword>
<dbReference type="RefSeq" id="WP_381744709.1">
    <property type="nucleotide sequence ID" value="NZ_JBHSDP010000031.1"/>
</dbReference>
<name>A0ABV8TS76_9ACTN</name>
<feature type="domain" description="Plastocyanin-like" evidence="8">
    <location>
        <begin position="96"/>
        <end position="201"/>
    </location>
</feature>
<feature type="compositionally biased region" description="Low complexity" evidence="4">
    <location>
        <begin position="253"/>
        <end position="269"/>
    </location>
</feature>
<dbReference type="CDD" id="cd13870">
    <property type="entry name" value="CuRO_2_CopA_like_1"/>
    <property type="match status" value="1"/>
</dbReference>
<keyword evidence="10" id="KW-1185">Reference proteome</keyword>
<feature type="chain" id="PRO_5046480514" evidence="5">
    <location>
        <begin position="25"/>
        <end position="554"/>
    </location>
</feature>
<feature type="signal peptide" evidence="5">
    <location>
        <begin position="1"/>
        <end position="24"/>
    </location>
</feature>
<proteinExistence type="predicted"/>
<dbReference type="InterPro" id="IPR011707">
    <property type="entry name" value="Cu-oxidase-like_N"/>
</dbReference>
<evidence type="ECO:0000256" key="1">
    <source>
        <dbReference type="ARBA" id="ARBA00022723"/>
    </source>
</evidence>
<dbReference type="Pfam" id="PF07731">
    <property type="entry name" value="Cu-oxidase_2"/>
    <property type="match status" value="1"/>
</dbReference>
<dbReference type="InterPro" id="IPR008972">
    <property type="entry name" value="Cupredoxin"/>
</dbReference>
<dbReference type="InterPro" id="IPR011706">
    <property type="entry name" value="Cu-oxidase_C"/>
</dbReference>
<evidence type="ECO:0000256" key="5">
    <source>
        <dbReference type="SAM" id="SignalP"/>
    </source>
</evidence>
<keyword evidence="1" id="KW-0479">Metal-binding</keyword>
<protein>
    <submittedName>
        <fullName evidence="9">Multicopper oxidase family protein</fullName>
    </submittedName>
</protein>
<dbReference type="InterPro" id="IPR006311">
    <property type="entry name" value="TAT_signal"/>
</dbReference>
<dbReference type="PROSITE" id="PS00080">
    <property type="entry name" value="MULTICOPPER_OXIDASE2"/>
    <property type="match status" value="1"/>
</dbReference>
<dbReference type="PANTHER" id="PTHR11709">
    <property type="entry name" value="MULTI-COPPER OXIDASE"/>
    <property type="match status" value="1"/>
</dbReference>
<dbReference type="InterPro" id="IPR001117">
    <property type="entry name" value="Cu-oxidase_2nd"/>
</dbReference>
<dbReference type="InterPro" id="IPR033138">
    <property type="entry name" value="Cu_oxidase_CS"/>
</dbReference>
<evidence type="ECO:0000313" key="9">
    <source>
        <dbReference type="EMBL" id="MFC4333379.1"/>
    </source>
</evidence>
<dbReference type="InterPro" id="IPR045087">
    <property type="entry name" value="Cu-oxidase_fam"/>
</dbReference>
<keyword evidence="5" id="KW-0732">Signal</keyword>
<dbReference type="Pfam" id="PF00394">
    <property type="entry name" value="Cu-oxidase"/>
    <property type="match status" value="1"/>
</dbReference>
<evidence type="ECO:0000259" key="8">
    <source>
        <dbReference type="Pfam" id="PF07732"/>
    </source>
</evidence>
<dbReference type="PANTHER" id="PTHR11709:SF394">
    <property type="entry name" value="FI03373P-RELATED"/>
    <property type="match status" value="1"/>
</dbReference>
<keyword evidence="3" id="KW-0186">Copper</keyword>
<dbReference type="CDD" id="cd13896">
    <property type="entry name" value="CuRO_3_CopA"/>
    <property type="match status" value="1"/>
</dbReference>
<reference evidence="10" key="1">
    <citation type="journal article" date="2019" name="Int. J. Syst. Evol. Microbiol.">
        <title>The Global Catalogue of Microorganisms (GCM) 10K type strain sequencing project: providing services to taxonomists for standard genome sequencing and annotation.</title>
        <authorList>
            <consortium name="The Broad Institute Genomics Platform"/>
            <consortium name="The Broad Institute Genome Sequencing Center for Infectious Disease"/>
            <person name="Wu L."/>
            <person name="Ma J."/>
        </authorList>
    </citation>
    <scope>NUCLEOTIDE SEQUENCE [LARGE SCALE GENOMIC DNA]</scope>
    <source>
        <strain evidence="10">PCU 347</strain>
    </source>
</reference>
<feature type="region of interest" description="Disordered" evidence="4">
    <location>
        <begin position="24"/>
        <end position="67"/>
    </location>
</feature>
<dbReference type="PROSITE" id="PS51318">
    <property type="entry name" value="TAT"/>
    <property type="match status" value="1"/>
</dbReference>
<dbReference type="EMBL" id="JBHSDP010000031">
    <property type="protein sequence ID" value="MFC4333379.1"/>
    <property type="molecule type" value="Genomic_DNA"/>
</dbReference>
<feature type="region of interest" description="Disordered" evidence="4">
    <location>
        <begin position="238"/>
        <end position="276"/>
    </location>
</feature>
<accession>A0ABV8TS76</accession>
<sequence length="554" mass="60355">MHTPTRRTLLSASIMAAGSGLLGACSGSGSSSETGPHPGTAQGSGTADGGHRPFVPKGPKGYVNPSDPEVLAAERKRGTGPVRTFRLTAAEATCDVGGRSFRTWAYSDGLPGREIRVTQGDILDLTLANRLPVATTLHSHGVRLRCDMDGVPGLTQPGIKPGEEFRYRFAVSYPGTYLLHSHEGMQPDRGLYAPLIVDDPKEPLSYDKEWVVVLDDWVDGVEGSTPDGVLAQLHGGKHPAMSMEMGGDHQQEGSGSPRPSGGRSAPLRRAAGGPSRILRQSHSRLLDGMGGNVDFPYYLINGRLPQSAQVFRAKPGDRVRLRLINAGADTAFRVALGGHRMTVTHTDGYPVEHRDTDALLIGMAERYDVLVTVKDGTFPLVALAEGKGDRAKALAVLRTDQGKGLPAPSVHPDELDGRLLPAHSLKPHESVALSDEKPDREIRIRLTGNMKDYNWAFDHQPYSTEHRHAVRQDERVRLTLINATDMWHPLHLHGHTFALTGLNDIGTRKDTAIVLPHRKLVADFYADNPGLWMLHCHNQYHSESGMMTILGYRR</sequence>
<feature type="domain" description="Plastocyanin-like" evidence="6">
    <location>
        <begin position="298"/>
        <end position="400"/>
    </location>
</feature>
<evidence type="ECO:0000259" key="7">
    <source>
        <dbReference type="Pfam" id="PF07731"/>
    </source>
</evidence>
<evidence type="ECO:0000256" key="2">
    <source>
        <dbReference type="ARBA" id="ARBA00023002"/>
    </source>
</evidence>
<evidence type="ECO:0000256" key="3">
    <source>
        <dbReference type="ARBA" id="ARBA00023008"/>
    </source>
</evidence>
<organism evidence="9 10">
    <name type="scientific">Streptomyces andamanensis</name>
    <dbReference type="NCBI Taxonomy" id="1565035"/>
    <lineage>
        <taxon>Bacteria</taxon>
        <taxon>Bacillati</taxon>
        <taxon>Actinomycetota</taxon>
        <taxon>Actinomycetes</taxon>
        <taxon>Kitasatosporales</taxon>
        <taxon>Streptomycetaceae</taxon>
        <taxon>Streptomyces</taxon>
    </lineage>
</organism>
<evidence type="ECO:0000259" key="6">
    <source>
        <dbReference type="Pfam" id="PF00394"/>
    </source>
</evidence>
<dbReference type="PROSITE" id="PS51257">
    <property type="entry name" value="PROKAR_LIPOPROTEIN"/>
    <property type="match status" value="1"/>
</dbReference>
<feature type="domain" description="Plastocyanin-like" evidence="7">
    <location>
        <begin position="438"/>
        <end position="548"/>
    </location>
</feature>